<dbReference type="OMA" id="RYDCGCN"/>
<dbReference type="Pfam" id="PF14687">
    <property type="entry name" value="DUF4460"/>
    <property type="match status" value="1"/>
</dbReference>
<reference evidence="4" key="1">
    <citation type="submission" date="2025-08" db="UniProtKB">
        <authorList>
            <consortium name="RefSeq"/>
        </authorList>
    </citation>
    <scope>IDENTIFICATION</scope>
    <source>
        <tissue evidence="4">Whole organism</tissue>
    </source>
</reference>
<feature type="domain" description="DUF4460" evidence="1">
    <location>
        <begin position="36"/>
        <end position="127"/>
    </location>
</feature>
<dbReference type="InterPro" id="IPR027989">
    <property type="entry name" value="DUF4461"/>
</dbReference>
<dbReference type="PANTHER" id="PTHR31596:SF1">
    <property type="entry name" value="T-CELL ACTIVATION INHIBITOR, MITOCHONDRIAL"/>
    <property type="match status" value="1"/>
</dbReference>
<gene>
    <name evidence="4" type="primary">LOC108665584</name>
</gene>
<dbReference type="Proteomes" id="UP000694843">
    <property type="component" value="Unplaced"/>
</dbReference>
<organism evidence="3 4">
    <name type="scientific">Hyalella azteca</name>
    <name type="common">Amphipod</name>
    <dbReference type="NCBI Taxonomy" id="294128"/>
    <lineage>
        <taxon>Eukaryota</taxon>
        <taxon>Metazoa</taxon>
        <taxon>Ecdysozoa</taxon>
        <taxon>Arthropoda</taxon>
        <taxon>Crustacea</taxon>
        <taxon>Multicrustacea</taxon>
        <taxon>Malacostraca</taxon>
        <taxon>Eumalacostraca</taxon>
        <taxon>Peracarida</taxon>
        <taxon>Amphipoda</taxon>
        <taxon>Senticaudata</taxon>
        <taxon>Talitrida</taxon>
        <taxon>Talitroidea</taxon>
        <taxon>Hyalellidae</taxon>
        <taxon>Hyalella</taxon>
    </lineage>
</organism>
<protein>
    <submittedName>
        <fullName evidence="4">T-cell activation inhibitor, mitochondrial</fullName>
    </submittedName>
</protein>
<keyword evidence="3" id="KW-1185">Reference proteome</keyword>
<dbReference type="PANTHER" id="PTHR31596">
    <property type="entry name" value="T-CELL ACTIVATION INHIBITOR, MITOCHONDRIAL"/>
    <property type="match status" value="1"/>
</dbReference>
<evidence type="ECO:0000313" key="3">
    <source>
        <dbReference type="Proteomes" id="UP000694843"/>
    </source>
</evidence>
<sequence length="492" mass="54999">MTILLRNLALKEPASGYLQPLTVAMQYFGQPIRWLTDTQVASAIKPIYSKVHPDLFGQYPRAQYINEASLMTLRSHLNTLLEKRQPRSTTLQFYVRDDTSGELDVVTVALTHSEIRSTLQSVLSSFKLPLAPLSKMVEASHDARGPDRTIIYTGRINDAWDHYEPKQRLTLHDWLMKNMWRAEQQTRAAAPVRKDIARLKQRLRTELGVSTVTSDIATSTTRLRGCLSGVLELYRDYRDLGTMLAGRRLHFGNVTGVSLSGAVVLGTAEVKSQWLSFIQQLAEVDAMLSRIPDLQRAVSIGLRGIHVTHRKFGGSVVARGYGHDLKRLVTALSDHRGRHGLPQHWPPSLSHLQLVVEPAWGPMSLSPTGQLLVPSSCPAAQLLTFVSDHLQQAPALLLTYSQETEREKSLHALCQSVFSLEMLEKDDSVVPLEMISCLGRLLAAADTLLPLLTGARVWVTKYYAVMLDGEICLPWHWDMGDEEMRDLMKGGA</sequence>
<dbReference type="AlphaFoldDB" id="A0A979FNQ2"/>
<dbReference type="InterPro" id="IPR027986">
    <property type="entry name" value="TCAIM"/>
</dbReference>
<proteinExistence type="predicted"/>
<dbReference type="InterPro" id="IPR028031">
    <property type="entry name" value="DUF4460"/>
</dbReference>
<evidence type="ECO:0000259" key="2">
    <source>
        <dbReference type="Pfam" id="PF14688"/>
    </source>
</evidence>
<feature type="domain" description="DUF4461" evidence="2">
    <location>
        <begin position="170"/>
        <end position="477"/>
    </location>
</feature>
<accession>A0A979FNQ2</accession>
<name>A0A979FNQ2_HYAAZ</name>
<evidence type="ECO:0000259" key="1">
    <source>
        <dbReference type="Pfam" id="PF14687"/>
    </source>
</evidence>
<evidence type="ECO:0000313" key="4">
    <source>
        <dbReference type="RefSeq" id="XP_047738112.1"/>
    </source>
</evidence>
<dbReference type="Pfam" id="PF14688">
    <property type="entry name" value="DUF4461"/>
    <property type="match status" value="1"/>
</dbReference>
<dbReference type="GeneID" id="108665584"/>
<dbReference type="GO" id="GO:0005739">
    <property type="term" value="C:mitochondrion"/>
    <property type="evidence" value="ECO:0007669"/>
    <property type="project" value="TreeGrafter"/>
</dbReference>
<dbReference type="RefSeq" id="XP_047738112.1">
    <property type="nucleotide sequence ID" value="XM_047882156.1"/>
</dbReference>
<dbReference type="KEGG" id="hazt:108665584"/>
<dbReference type="OrthoDB" id="4238at2759"/>